<dbReference type="Gene3D" id="3.40.1010.10">
    <property type="entry name" value="Cobalt-precorrin-4 Transmethylase, Domain 1"/>
    <property type="match status" value="1"/>
</dbReference>
<evidence type="ECO:0000256" key="4">
    <source>
        <dbReference type="ARBA" id="ARBA00022603"/>
    </source>
</evidence>
<dbReference type="PIRSF" id="PIRSF036427">
    <property type="entry name" value="Precrrn-2_mtase"/>
    <property type="match status" value="1"/>
</dbReference>
<keyword evidence="3" id="KW-0169">Cobalamin biosynthesis</keyword>
<dbReference type="InterPro" id="IPR014777">
    <property type="entry name" value="4pyrrole_Mease_sub1"/>
</dbReference>
<evidence type="ECO:0000256" key="2">
    <source>
        <dbReference type="ARBA" id="ARBA00005879"/>
    </source>
</evidence>
<evidence type="ECO:0000256" key="7">
    <source>
        <dbReference type="PIRNR" id="PIRNR036427"/>
    </source>
</evidence>
<evidence type="ECO:0000313" key="11">
    <source>
        <dbReference type="Proteomes" id="UP001196509"/>
    </source>
</evidence>
<dbReference type="InterPro" id="IPR003043">
    <property type="entry name" value="Uropor_MeTrfase_CS"/>
</dbReference>
<evidence type="ECO:0000256" key="8">
    <source>
        <dbReference type="RuleBase" id="RU003960"/>
    </source>
</evidence>
<dbReference type="Gene3D" id="3.30.950.10">
    <property type="entry name" value="Methyltransferase, Cobalt-precorrin-4 Transmethylase, Domain 2"/>
    <property type="match status" value="1"/>
</dbReference>
<dbReference type="GO" id="GO:0032259">
    <property type="term" value="P:methylation"/>
    <property type="evidence" value="ECO:0007669"/>
    <property type="project" value="UniProtKB-KW"/>
</dbReference>
<keyword evidence="5 8" id="KW-0808">Transferase</keyword>
<evidence type="ECO:0000256" key="6">
    <source>
        <dbReference type="ARBA" id="ARBA00022691"/>
    </source>
</evidence>
<evidence type="ECO:0000313" key="10">
    <source>
        <dbReference type="EMBL" id="MBW8635995.1"/>
    </source>
</evidence>
<dbReference type="GO" id="GO:0030788">
    <property type="term" value="F:precorrin-2 C20-methyltransferase activity"/>
    <property type="evidence" value="ECO:0007669"/>
    <property type="project" value="UniProtKB-EC"/>
</dbReference>
<dbReference type="Pfam" id="PF00590">
    <property type="entry name" value="TP_methylase"/>
    <property type="match status" value="1"/>
</dbReference>
<dbReference type="EC" id="2.1.1.130" evidence="10"/>
<keyword evidence="6" id="KW-0949">S-adenosyl-L-methionine</keyword>
<keyword evidence="11" id="KW-1185">Reference proteome</keyword>
<evidence type="ECO:0000256" key="5">
    <source>
        <dbReference type="ARBA" id="ARBA00022679"/>
    </source>
</evidence>
<dbReference type="Proteomes" id="UP001196509">
    <property type="component" value="Unassembled WGS sequence"/>
</dbReference>
<gene>
    <name evidence="10" type="primary">cobI</name>
    <name evidence="10" type="ORF">K1W69_02265</name>
</gene>
<evidence type="ECO:0000256" key="1">
    <source>
        <dbReference type="ARBA" id="ARBA00004953"/>
    </source>
</evidence>
<dbReference type="InterPro" id="IPR006364">
    <property type="entry name" value="CobI/CbiL/CobIJ_dom"/>
</dbReference>
<comment type="similarity">
    <text evidence="2 7 8">Belongs to the precorrin methyltransferase family.</text>
</comment>
<protein>
    <submittedName>
        <fullName evidence="10">Precorrin-2 C(20)-methyltransferase</fullName>
        <ecNumber evidence="10">2.1.1.130</ecNumber>
    </submittedName>
</protein>
<evidence type="ECO:0000256" key="3">
    <source>
        <dbReference type="ARBA" id="ARBA00022573"/>
    </source>
</evidence>
<dbReference type="InterPro" id="IPR035996">
    <property type="entry name" value="4pyrrol_Methylase_sf"/>
</dbReference>
<dbReference type="SUPFAM" id="SSF53790">
    <property type="entry name" value="Tetrapyrrole methylase"/>
    <property type="match status" value="1"/>
</dbReference>
<dbReference type="GO" id="GO:0009236">
    <property type="term" value="P:cobalamin biosynthetic process"/>
    <property type="evidence" value="ECO:0007669"/>
    <property type="project" value="UniProtKB-UniRule"/>
</dbReference>
<dbReference type="NCBIfam" id="TIGR01467">
    <property type="entry name" value="cobI_cbiL"/>
    <property type="match status" value="1"/>
</dbReference>
<dbReference type="RefSeq" id="WP_220226707.1">
    <property type="nucleotide sequence ID" value="NZ_JAICBX010000001.1"/>
</dbReference>
<dbReference type="EMBL" id="JAICBX010000001">
    <property type="protein sequence ID" value="MBW8635995.1"/>
    <property type="molecule type" value="Genomic_DNA"/>
</dbReference>
<comment type="caution">
    <text evidence="10">The sequence shown here is derived from an EMBL/GenBank/DDBJ whole genome shotgun (WGS) entry which is preliminary data.</text>
</comment>
<dbReference type="InterPro" id="IPR012382">
    <property type="entry name" value="CobI/CbiL"/>
</dbReference>
<dbReference type="PROSITE" id="PS00840">
    <property type="entry name" value="SUMT_2"/>
    <property type="match status" value="1"/>
</dbReference>
<name>A0AAE2ZK07_9HYPH</name>
<reference evidence="10" key="1">
    <citation type="submission" date="2021-08" db="EMBL/GenBank/DDBJ databases">
        <title>Hoeflea bacterium WL0058 sp. nov., isolated from the sediment.</title>
        <authorList>
            <person name="Wang L."/>
            <person name="Zhang D."/>
        </authorList>
    </citation>
    <scope>NUCLEOTIDE SEQUENCE</scope>
    <source>
        <strain evidence="10">WL0058</strain>
    </source>
</reference>
<dbReference type="CDD" id="cd11645">
    <property type="entry name" value="Precorrin_2_C20_MT"/>
    <property type="match status" value="1"/>
</dbReference>
<proteinExistence type="inferred from homology"/>
<feature type="domain" description="Tetrapyrrole methylase" evidence="9">
    <location>
        <begin position="4"/>
        <end position="208"/>
    </location>
</feature>
<sequence length="247" mass="27090">MTGTLYGLGIGPGDPELLTLKAHRVLGAAPVVAYPQPDTGPSFARSIVSEYIREDRIEYPIVVPMRTERFPAKAVYDEAARDLSVYLDEGRDVAVLCEGDPFFYGSFMYLYERLAQSYPCEVVPGVSSMMAGAAALGRPLAARNDILTVVPGTLPDEEIATRLGMSDAVVIIKIGRHFNRIKSLLESLNLVAHAGYLERISLGEQRILPLSDMTADAPYFSMILIYKGAEDWVASWPIARTEHADAH</sequence>
<comment type="pathway">
    <text evidence="1">Cofactor biosynthesis; adenosylcobalamin biosynthesis.</text>
</comment>
<dbReference type="PANTHER" id="PTHR43467">
    <property type="entry name" value="COBALT-PRECORRIN-2 C(20)-METHYLTRANSFERASE"/>
    <property type="match status" value="1"/>
</dbReference>
<evidence type="ECO:0000259" key="9">
    <source>
        <dbReference type="Pfam" id="PF00590"/>
    </source>
</evidence>
<keyword evidence="4 8" id="KW-0489">Methyltransferase</keyword>
<organism evidence="10 11">
    <name type="scientific">Flavimaribacter sediminis</name>
    <dbReference type="NCBI Taxonomy" id="2865987"/>
    <lineage>
        <taxon>Bacteria</taxon>
        <taxon>Pseudomonadati</taxon>
        <taxon>Pseudomonadota</taxon>
        <taxon>Alphaproteobacteria</taxon>
        <taxon>Hyphomicrobiales</taxon>
        <taxon>Rhizobiaceae</taxon>
        <taxon>Flavimaribacter</taxon>
    </lineage>
</organism>
<dbReference type="AlphaFoldDB" id="A0AAE2ZK07"/>
<dbReference type="PANTHER" id="PTHR43467:SF2">
    <property type="entry name" value="COBALT-PRECORRIN-2 C(20)-METHYLTRANSFERASE"/>
    <property type="match status" value="1"/>
</dbReference>
<dbReference type="InterPro" id="IPR000878">
    <property type="entry name" value="4pyrrol_Mease"/>
</dbReference>
<accession>A0AAE2ZK07</accession>
<dbReference type="InterPro" id="IPR014776">
    <property type="entry name" value="4pyrrole_Mease_sub2"/>
</dbReference>